<accession>A0A974NSW7</accession>
<evidence type="ECO:0000313" key="2">
    <source>
        <dbReference type="Proteomes" id="UP000595894"/>
    </source>
</evidence>
<dbReference type="Proteomes" id="UP000595894">
    <property type="component" value="Chromosome"/>
</dbReference>
<sequence length="67" mass="7718">MVILAKAPFSIITAPAHLPWWRTMSIEAGWIGERFTVFGRNVLTDFGWPSMQTNLQPLRPDYRPFPS</sequence>
<dbReference type="KEGG" id="sari:H5J25_12775"/>
<reference evidence="2" key="1">
    <citation type="submission" date="2020-09" db="EMBL/GenBank/DDBJ databases">
        <title>Sphingomonas sp., a new species isolated from pork steak.</title>
        <authorList>
            <person name="Heidler von Heilborn D."/>
        </authorList>
    </citation>
    <scope>NUCLEOTIDE SEQUENCE [LARGE SCALE GENOMIC DNA]</scope>
</reference>
<dbReference type="AlphaFoldDB" id="A0A974NSW7"/>
<proteinExistence type="predicted"/>
<keyword evidence="2" id="KW-1185">Reference proteome</keyword>
<dbReference type="EMBL" id="CP061035">
    <property type="protein sequence ID" value="QQV76354.1"/>
    <property type="molecule type" value="Genomic_DNA"/>
</dbReference>
<name>A0A974NSW7_9SPHN</name>
<protein>
    <submittedName>
        <fullName evidence="1">Uncharacterized protein</fullName>
    </submittedName>
</protein>
<organism evidence="1 2">
    <name type="scientific">Sphingomonas aliaeris</name>
    <dbReference type="NCBI Taxonomy" id="2759526"/>
    <lineage>
        <taxon>Bacteria</taxon>
        <taxon>Pseudomonadati</taxon>
        <taxon>Pseudomonadota</taxon>
        <taxon>Alphaproteobacteria</taxon>
        <taxon>Sphingomonadales</taxon>
        <taxon>Sphingomonadaceae</taxon>
        <taxon>Sphingomonas</taxon>
    </lineage>
</organism>
<evidence type="ECO:0000313" key="1">
    <source>
        <dbReference type="EMBL" id="QQV76354.1"/>
    </source>
</evidence>
<dbReference type="RefSeq" id="WP_202091568.1">
    <property type="nucleotide sequence ID" value="NZ_CP061035.1"/>
</dbReference>
<gene>
    <name evidence="1" type="ORF">H5J25_12775</name>
</gene>